<dbReference type="STRING" id="753702.SAMN04488102_10546"/>
<sequence length="202" mass="22927">MKNDIIGLIGDNGAGKTTFLKIIAQLIPIDSGESNLPFQEKIGVVFDQLPFPGNLSIYELEEVLKRLFTAWDPTQFSYYIQLFKLPIDTPVKNFSKGMSMKLNIAVSLSHRAQILLLDELTSGLDPIVRIDILNLIESYVKENGATVVMSTHILDDIDKIATKVVLMHNGKFILQKEMRDIPDMYYLEKSFKEILDKQGEYN</sequence>
<proteinExistence type="predicted"/>
<dbReference type="PROSITE" id="PS50893">
    <property type="entry name" value="ABC_TRANSPORTER_2"/>
    <property type="match status" value="1"/>
</dbReference>
<dbReference type="InterPro" id="IPR017871">
    <property type="entry name" value="ABC_transporter-like_CS"/>
</dbReference>
<dbReference type="InterPro" id="IPR003439">
    <property type="entry name" value="ABC_transporter-like_ATP-bd"/>
</dbReference>
<keyword evidence="5" id="KW-1185">Reference proteome</keyword>
<dbReference type="CDD" id="cd03230">
    <property type="entry name" value="ABC_DR_subfamily_A"/>
    <property type="match status" value="1"/>
</dbReference>
<evidence type="ECO:0000313" key="4">
    <source>
        <dbReference type="EMBL" id="SFC33732.1"/>
    </source>
</evidence>
<dbReference type="Gene3D" id="3.40.50.300">
    <property type="entry name" value="P-loop containing nucleotide triphosphate hydrolases"/>
    <property type="match status" value="1"/>
</dbReference>
<dbReference type="GO" id="GO:0016887">
    <property type="term" value="F:ATP hydrolysis activity"/>
    <property type="evidence" value="ECO:0007669"/>
    <property type="project" value="InterPro"/>
</dbReference>
<evidence type="ECO:0000259" key="3">
    <source>
        <dbReference type="PROSITE" id="PS50893"/>
    </source>
</evidence>
<dbReference type="AlphaFoldDB" id="A0A1I1IDH3"/>
<dbReference type="GO" id="GO:0005524">
    <property type="term" value="F:ATP binding"/>
    <property type="evidence" value="ECO:0007669"/>
    <property type="project" value="UniProtKB-KW"/>
</dbReference>
<accession>A0A1I1IDH3</accession>
<protein>
    <submittedName>
        <fullName evidence="4">ABC-2 type transport system ATP-binding protein</fullName>
    </submittedName>
</protein>
<dbReference type="PANTHER" id="PTHR43158">
    <property type="entry name" value="SKFA PEPTIDE EXPORT ATP-BINDING PROTEIN SKFE"/>
    <property type="match status" value="1"/>
</dbReference>
<dbReference type="Pfam" id="PF00005">
    <property type="entry name" value="ABC_tran"/>
    <property type="match status" value="1"/>
</dbReference>
<evidence type="ECO:0000256" key="1">
    <source>
        <dbReference type="ARBA" id="ARBA00022741"/>
    </source>
</evidence>
<dbReference type="InterPro" id="IPR027417">
    <property type="entry name" value="P-loop_NTPase"/>
</dbReference>
<dbReference type="PANTHER" id="PTHR43158:SF1">
    <property type="entry name" value="ABC TRANSPORTER, ATP-BINDING PROTEIN"/>
    <property type="match status" value="1"/>
</dbReference>
<reference evidence="5" key="1">
    <citation type="submission" date="2016-10" db="EMBL/GenBank/DDBJ databases">
        <authorList>
            <person name="Varghese N."/>
            <person name="Submissions S."/>
        </authorList>
    </citation>
    <scope>NUCLEOTIDE SEQUENCE [LARGE SCALE GENOMIC DNA]</scope>
    <source>
        <strain evidence="5">DSM 23664</strain>
    </source>
</reference>
<dbReference type="EMBL" id="FOLT01000005">
    <property type="protein sequence ID" value="SFC33732.1"/>
    <property type="molecule type" value="Genomic_DNA"/>
</dbReference>
<gene>
    <name evidence="4" type="ORF">SAMN04488102_10546</name>
</gene>
<dbReference type="Proteomes" id="UP000199612">
    <property type="component" value="Unassembled WGS sequence"/>
</dbReference>
<dbReference type="SUPFAM" id="SSF52540">
    <property type="entry name" value="P-loop containing nucleoside triphosphate hydrolases"/>
    <property type="match status" value="1"/>
</dbReference>
<name>A0A1I1IDH3_9LACT</name>
<evidence type="ECO:0000313" key="5">
    <source>
        <dbReference type="Proteomes" id="UP000199612"/>
    </source>
</evidence>
<keyword evidence="2 4" id="KW-0067">ATP-binding</keyword>
<dbReference type="PROSITE" id="PS00211">
    <property type="entry name" value="ABC_TRANSPORTER_1"/>
    <property type="match status" value="1"/>
</dbReference>
<dbReference type="SMART" id="SM00382">
    <property type="entry name" value="AAA"/>
    <property type="match status" value="1"/>
</dbReference>
<keyword evidence="1" id="KW-0547">Nucleotide-binding</keyword>
<feature type="domain" description="ABC transporter" evidence="3">
    <location>
        <begin position="1"/>
        <end position="194"/>
    </location>
</feature>
<dbReference type="InterPro" id="IPR003593">
    <property type="entry name" value="AAA+_ATPase"/>
</dbReference>
<evidence type="ECO:0000256" key="2">
    <source>
        <dbReference type="ARBA" id="ARBA00022840"/>
    </source>
</evidence>
<organism evidence="4 5">
    <name type="scientific">Alkalibacterium subtropicum</name>
    <dbReference type="NCBI Taxonomy" id="753702"/>
    <lineage>
        <taxon>Bacteria</taxon>
        <taxon>Bacillati</taxon>
        <taxon>Bacillota</taxon>
        <taxon>Bacilli</taxon>
        <taxon>Lactobacillales</taxon>
        <taxon>Carnobacteriaceae</taxon>
        <taxon>Alkalibacterium</taxon>
    </lineage>
</organism>